<keyword evidence="2 13" id="KW-0723">Serine/threonine-protein kinase</keyword>
<dbReference type="InterPro" id="IPR030616">
    <property type="entry name" value="Aur-like"/>
</dbReference>
<dbReference type="PROSITE" id="PS50011">
    <property type="entry name" value="PROTEIN_KINASE_DOM"/>
    <property type="match status" value="1"/>
</dbReference>
<evidence type="ECO:0000256" key="9">
    <source>
        <dbReference type="PIRSR" id="PIRSR630616-1"/>
    </source>
</evidence>
<dbReference type="WBParaSite" id="PTRK_0000680400.2">
    <property type="protein sequence ID" value="PTRK_0000680400.2"/>
    <property type="gene ID" value="PTRK_0000680400"/>
</dbReference>
<keyword evidence="5" id="KW-0418">Kinase</keyword>
<evidence type="ECO:0000256" key="1">
    <source>
        <dbReference type="ARBA" id="ARBA00001946"/>
    </source>
</evidence>
<dbReference type="Pfam" id="PF00069">
    <property type="entry name" value="Pkinase"/>
    <property type="match status" value="1"/>
</dbReference>
<dbReference type="PIRSF" id="PIRSF000654">
    <property type="entry name" value="Integrin-linked_kinase"/>
    <property type="match status" value="1"/>
</dbReference>
<feature type="binding site" evidence="10">
    <location>
        <position position="189"/>
    </location>
    <ligand>
        <name>ATP</name>
        <dbReference type="ChEBI" id="CHEBI:30616"/>
    </ligand>
</feature>
<dbReference type="AlphaFoldDB" id="A0A0N4ZGC7"/>
<dbReference type="FunFam" id="3.30.200.20:FF:000042">
    <property type="entry name" value="Aurora kinase A"/>
    <property type="match status" value="1"/>
</dbReference>
<evidence type="ECO:0000313" key="16">
    <source>
        <dbReference type="WBParaSite" id="PTRK_0000680400.2"/>
    </source>
</evidence>
<name>A0A0N4ZGC7_PARTI</name>
<evidence type="ECO:0000256" key="4">
    <source>
        <dbReference type="ARBA" id="ARBA00022741"/>
    </source>
</evidence>
<evidence type="ECO:0000256" key="11">
    <source>
        <dbReference type="PIRSR" id="PIRSR630616-3"/>
    </source>
</evidence>
<evidence type="ECO:0000256" key="8">
    <source>
        <dbReference type="ARBA" id="ARBA00048679"/>
    </source>
</evidence>
<organism evidence="15 16">
    <name type="scientific">Parastrongyloides trichosuri</name>
    <name type="common">Possum-specific nematode worm</name>
    <dbReference type="NCBI Taxonomy" id="131310"/>
    <lineage>
        <taxon>Eukaryota</taxon>
        <taxon>Metazoa</taxon>
        <taxon>Ecdysozoa</taxon>
        <taxon>Nematoda</taxon>
        <taxon>Chromadorea</taxon>
        <taxon>Rhabditida</taxon>
        <taxon>Tylenchina</taxon>
        <taxon>Panagrolaimomorpha</taxon>
        <taxon>Strongyloidoidea</taxon>
        <taxon>Strongyloididae</taxon>
        <taxon>Parastrongyloides</taxon>
    </lineage>
</organism>
<feature type="domain" description="Protein kinase" evidence="14">
    <location>
        <begin position="48"/>
        <end position="304"/>
    </location>
</feature>
<dbReference type="InterPro" id="IPR017441">
    <property type="entry name" value="Protein_kinase_ATP_BS"/>
</dbReference>
<evidence type="ECO:0000256" key="3">
    <source>
        <dbReference type="ARBA" id="ARBA00022679"/>
    </source>
</evidence>
<keyword evidence="3" id="KW-0808">Transferase</keyword>
<comment type="cofactor">
    <cofactor evidence="1">
        <name>Mg(2+)</name>
        <dbReference type="ChEBI" id="CHEBI:18420"/>
    </cofactor>
</comment>
<dbReference type="STRING" id="131310.A0A0N4ZGC7"/>
<dbReference type="FunFam" id="1.10.510.10:FF:000571">
    <property type="entry name" value="Maternal embryonic leucine zipper kinase"/>
    <property type="match status" value="1"/>
</dbReference>
<dbReference type="PROSITE" id="PS00108">
    <property type="entry name" value="PROTEIN_KINASE_ST"/>
    <property type="match status" value="1"/>
</dbReference>
<feature type="binding site" evidence="10">
    <location>
        <begin position="175"/>
        <end position="176"/>
    </location>
    <ligand>
        <name>ATP</name>
        <dbReference type="ChEBI" id="CHEBI:30616"/>
    </ligand>
</feature>
<feature type="cross-link" description="Glycyl lysine isopeptide (Lys-Gly) (interchain with G-Cter in SUMO2)" evidence="11">
    <location>
        <position position="173"/>
    </location>
</feature>
<dbReference type="Gene3D" id="1.10.510.10">
    <property type="entry name" value="Transferase(Phosphotransferase) domain 1"/>
    <property type="match status" value="1"/>
</dbReference>
<dbReference type="PANTHER" id="PTHR24350">
    <property type="entry name" value="SERINE/THREONINE-PROTEIN KINASE IAL-RELATED"/>
    <property type="match status" value="1"/>
</dbReference>
<evidence type="ECO:0000256" key="13">
    <source>
        <dbReference type="RuleBase" id="RU000304"/>
    </source>
</evidence>
<dbReference type="SMART" id="SM00220">
    <property type="entry name" value="S_TKc"/>
    <property type="match status" value="1"/>
</dbReference>
<comment type="similarity">
    <text evidence="13">Belongs to the protein kinase superfamily.</text>
</comment>
<evidence type="ECO:0000256" key="7">
    <source>
        <dbReference type="ARBA" id="ARBA00047899"/>
    </source>
</evidence>
<evidence type="ECO:0000259" key="14">
    <source>
        <dbReference type="PROSITE" id="PS50011"/>
    </source>
</evidence>
<comment type="catalytic activity">
    <reaction evidence="8">
        <text>L-seryl-[protein] + ATP = O-phospho-L-seryl-[protein] + ADP + H(+)</text>
        <dbReference type="Rhea" id="RHEA:17989"/>
        <dbReference type="Rhea" id="RHEA-COMP:9863"/>
        <dbReference type="Rhea" id="RHEA-COMP:11604"/>
        <dbReference type="ChEBI" id="CHEBI:15378"/>
        <dbReference type="ChEBI" id="CHEBI:29999"/>
        <dbReference type="ChEBI" id="CHEBI:30616"/>
        <dbReference type="ChEBI" id="CHEBI:83421"/>
        <dbReference type="ChEBI" id="CHEBI:456216"/>
        <dbReference type="EC" id="2.7.11.1"/>
    </reaction>
</comment>
<dbReference type="GO" id="GO:0004674">
    <property type="term" value="F:protein serine/threonine kinase activity"/>
    <property type="evidence" value="ECO:0007669"/>
    <property type="project" value="UniProtKB-KW"/>
</dbReference>
<dbReference type="InterPro" id="IPR000719">
    <property type="entry name" value="Prot_kinase_dom"/>
</dbReference>
<dbReference type="InterPro" id="IPR008271">
    <property type="entry name" value="Ser/Thr_kinase_AS"/>
</dbReference>
<protein>
    <submittedName>
        <fullName evidence="16">Aurora kinase</fullName>
    </submittedName>
</protein>
<proteinExistence type="inferred from homology"/>
<dbReference type="PROSITE" id="PS00107">
    <property type="entry name" value="PROTEIN_KINASE_ATP"/>
    <property type="match status" value="1"/>
</dbReference>
<evidence type="ECO:0000256" key="2">
    <source>
        <dbReference type="ARBA" id="ARBA00022527"/>
    </source>
</evidence>
<evidence type="ECO:0000256" key="6">
    <source>
        <dbReference type="ARBA" id="ARBA00022840"/>
    </source>
</evidence>
<dbReference type="GO" id="GO:0005524">
    <property type="term" value="F:ATP binding"/>
    <property type="evidence" value="ECO:0007669"/>
    <property type="project" value="UniProtKB-UniRule"/>
</dbReference>
<feature type="active site" description="Proton acceptor" evidence="9">
    <location>
        <position position="171"/>
    </location>
</feature>
<dbReference type="SUPFAM" id="SSF56112">
    <property type="entry name" value="Protein kinase-like (PK-like)"/>
    <property type="match status" value="1"/>
</dbReference>
<reference evidence="16" key="1">
    <citation type="submission" date="2017-02" db="UniProtKB">
        <authorList>
            <consortium name="WormBaseParasite"/>
        </authorList>
    </citation>
    <scope>IDENTIFICATION</scope>
</reference>
<keyword evidence="4 10" id="KW-0547">Nucleotide-binding</keyword>
<evidence type="ECO:0000256" key="12">
    <source>
        <dbReference type="PROSITE-ProRule" id="PRU10141"/>
    </source>
</evidence>
<accession>A0A0N4ZGC7</accession>
<feature type="binding site" evidence="10 12">
    <location>
        <position position="77"/>
    </location>
    <ligand>
        <name>ATP</name>
        <dbReference type="ChEBI" id="CHEBI:30616"/>
    </ligand>
</feature>
<keyword evidence="15" id="KW-1185">Reference proteome</keyword>
<sequence length="310" mass="36411">MFYNSIRNNNNHKDDSDWIRKNQNSLYEYLSFCPDISKKNHHKDISEFEIAEEIGHGAFGRVYHVRHKVTKESFAMKVIPTKEIVKGNLEHQLKREIGIQMSASHPNILKLYTVFVYPHLCILITEYCKNGNLYQLLNKTGALEERIGAKFFIEVVKAVDYLHKFDIMHRDIKLENVLLTEDFHVKLGDFGWSVWNDGKKKIIRQTTLCGTLEYLPPEMLKRCRHYNKKVDNWALGILFYEMLVGSAPFNPSEIKTKFSKLVKESEISLPSHISERAKTVIRGLLKKEPEKRWNLEDVFKSELFQYYGDH</sequence>
<dbReference type="Proteomes" id="UP000038045">
    <property type="component" value="Unplaced"/>
</dbReference>
<dbReference type="InterPro" id="IPR011009">
    <property type="entry name" value="Kinase-like_dom_sf"/>
</dbReference>
<comment type="catalytic activity">
    <reaction evidence="7">
        <text>L-threonyl-[protein] + ATP = O-phospho-L-threonyl-[protein] + ADP + H(+)</text>
        <dbReference type="Rhea" id="RHEA:46608"/>
        <dbReference type="Rhea" id="RHEA-COMP:11060"/>
        <dbReference type="Rhea" id="RHEA-COMP:11605"/>
        <dbReference type="ChEBI" id="CHEBI:15378"/>
        <dbReference type="ChEBI" id="CHEBI:30013"/>
        <dbReference type="ChEBI" id="CHEBI:30616"/>
        <dbReference type="ChEBI" id="CHEBI:61977"/>
        <dbReference type="ChEBI" id="CHEBI:456216"/>
        <dbReference type="EC" id="2.7.11.1"/>
    </reaction>
</comment>
<evidence type="ECO:0000256" key="5">
    <source>
        <dbReference type="ARBA" id="ARBA00022777"/>
    </source>
</evidence>
<keyword evidence="6 10" id="KW-0067">ATP-binding</keyword>
<evidence type="ECO:0000256" key="10">
    <source>
        <dbReference type="PIRSR" id="PIRSR630616-2"/>
    </source>
</evidence>
<evidence type="ECO:0000313" key="15">
    <source>
        <dbReference type="Proteomes" id="UP000038045"/>
    </source>
</evidence>